<evidence type="ECO:0000256" key="6">
    <source>
        <dbReference type="SAM" id="Phobius"/>
    </source>
</evidence>
<comment type="caution">
    <text evidence="8">The sequence shown here is derived from an EMBL/GenBank/DDBJ whole genome shotgun (WGS) entry which is preliminary data.</text>
</comment>
<feature type="transmembrane region" description="Helical" evidence="6">
    <location>
        <begin position="250"/>
        <end position="270"/>
    </location>
</feature>
<evidence type="ECO:0000313" key="8">
    <source>
        <dbReference type="EMBL" id="PSN83392.1"/>
    </source>
</evidence>
<dbReference type="AlphaFoldDB" id="A0A2R6AAD6"/>
<evidence type="ECO:0000313" key="9">
    <source>
        <dbReference type="Proteomes" id="UP000240880"/>
    </source>
</evidence>
<feature type="transmembrane region" description="Helical" evidence="6">
    <location>
        <begin position="105"/>
        <end position="123"/>
    </location>
</feature>
<feature type="transmembrane region" description="Helical" evidence="6">
    <location>
        <begin position="52"/>
        <end position="76"/>
    </location>
</feature>
<dbReference type="InterPro" id="IPR050189">
    <property type="entry name" value="MFS_Efflux_Transporters"/>
</dbReference>
<dbReference type="PANTHER" id="PTHR43124">
    <property type="entry name" value="PURINE EFFLUX PUMP PBUE"/>
    <property type="match status" value="1"/>
</dbReference>
<dbReference type="EMBL" id="NEXC01000025">
    <property type="protein sequence ID" value="PSN83392.1"/>
    <property type="molecule type" value="Genomic_DNA"/>
</dbReference>
<protein>
    <recommendedName>
        <fullName evidence="7">Major facilitator superfamily (MFS) profile domain-containing protein</fullName>
    </recommendedName>
</protein>
<evidence type="ECO:0000259" key="7">
    <source>
        <dbReference type="PROSITE" id="PS50850"/>
    </source>
</evidence>
<keyword evidence="2" id="KW-1003">Cell membrane</keyword>
<dbReference type="GO" id="GO:0022857">
    <property type="term" value="F:transmembrane transporter activity"/>
    <property type="evidence" value="ECO:0007669"/>
    <property type="project" value="InterPro"/>
</dbReference>
<evidence type="ECO:0000256" key="4">
    <source>
        <dbReference type="ARBA" id="ARBA00022989"/>
    </source>
</evidence>
<dbReference type="Pfam" id="PF07690">
    <property type="entry name" value="MFS_1"/>
    <property type="match status" value="1"/>
</dbReference>
<feature type="transmembrane region" description="Helical" evidence="6">
    <location>
        <begin position="368"/>
        <end position="389"/>
    </location>
</feature>
<comment type="subcellular location">
    <subcellularLocation>
        <location evidence="1">Cell membrane</location>
        <topology evidence="1">Multi-pass membrane protein</topology>
    </subcellularLocation>
</comment>
<feature type="transmembrane region" description="Helical" evidence="6">
    <location>
        <begin position="214"/>
        <end position="238"/>
    </location>
</feature>
<keyword evidence="5 6" id="KW-0472">Membrane</keyword>
<dbReference type="SUPFAM" id="SSF103473">
    <property type="entry name" value="MFS general substrate transporter"/>
    <property type="match status" value="1"/>
</dbReference>
<gene>
    <name evidence="8" type="ORF">B9Q01_04840</name>
</gene>
<evidence type="ECO:0000256" key="1">
    <source>
        <dbReference type="ARBA" id="ARBA00004651"/>
    </source>
</evidence>
<dbReference type="Gene3D" id="1.20.1250.20">
    <property type="entry name" value="MFS general substrate transporter like domains"/>
    <property type="match status" value="2"/>
</dbReference>
<feature type="transmembrane region" description="Helical" evidence="6">
    <location>
        <begin position="12"/>
        <end position="32"/>
    </location>
</feature>
<sequence length="407" mass="44566">MVNFKESGQEYLLSVRSLIALLWVCNMIQLSLRYSWGVALPQASFELSLSRFQAGVVASFFYIGYVITGIPSGFLVDRYGTKPVTLASLFLLGLLSFWIGFSRNFFELLLAFLLSGVVAGPIFPSSMKTAAEKLSASSRATGVGALESVSPFAMVAAATLFPFALYALNWRFIYYGLGAFSFSVFVVYSVFAPNTKPNKRAKSALSLTLTNRRLILAVALRLGGMWGVIALSAWFYTICFRIVGIKEAQILYILLACFAILGQVVGGYFSDKQKRRGLIETFGMLAFGASSLALWLSKNSQELLILAPFLGFFAFFWKSGLDTHILELVEPSQRGSAVGFMNTVSQIGSLLSPAAIGYTLDRFGADTFYPFLTFAIGPLLSSALMLMRFPVDTQPADKIQHRPSCAP</sequence>
<organism evidence="8 9">
    <name type="scientific">Candidatus Marsarchaeota G1 archaeon OSP_D</name>
    <dbReference type="NCBI Taxonomy" id="1978155"/>
    <lineage>
        <taxon>Archaea</taxon>
        <taxon>Candidatus Marsarchaeota</taxon>
        <taxon>Candidatus Marsarchaeota group 1</taxon>
    </lineage>
</organism>
<name>A0A2R6AAD6_9ARCH</name>
<dbReference type="GO" id="GO:0005886">
    <property type="term" value="C:plasma membrane"/>
    <property type="evidence" value="ECO:0007669"/>
    <property type="project" value="UniProtKB-SubCell"/>
</dbReference>
<reference evidence="8 9" key="1">
    <citation type="submission" date="2017-04" db="EMBL/GenBank/DDBJ databases">
        <title>Novel microbial lineages endemic to geothermal iron-oxide mats fill important gaps in the evolutionary history of Archaea.</title>
        <authorList>
            <person name="Jay Z.J."/>
            <person name="Beam J.P."/>
            <person name="Dlakic M."/>
            <person name="Rusch D.B."/>
            <person name="Kozubal M.A."/>
            <person name="Inskeep W.P."/>
        </authorList>
    </citation>
    <scope>NUCLEOTIDE SEQUENCE [LARGE SCALE GENOMIC DNA]</scope>
    <source>
        <strain evidence="8">OSP_D</strain>
    </source>
</reference>
<evidence type="ECO:0000256" key="5">
    <source>
        <dbReference type="ARBA" id="ARBA00023136"/>
    </source>
</evidence>
<evidence type="ECO:0000256" key="2">
    <source>
        <dbReference type="ARBA" id="ARBA00022475"/>
    </source>
</evidence>
<feature type="transmembrane region" description="Helical" evidence="6">
    <location>
        <begin position="172"/>
        <end position="193"/>
    </location>
</feature>
<proteinExistence type="predicted"/>
<dbReference type="PROSITE" id="PS50850">
    <property type="entry name" value="MFS"/>
    <property type="match status" value="1"/>
</dbReference>
<dbReference type="InterPro" id="IPR020846">
    <property type="entry name" value="MFS_dom"/>
</dbReference>
<evidence type="ECO:0000256" key="3">
    <source>
        <dbReference type="ARBA" id="ARBA00022692"/>
    </source>
</evidence>
<feature type="domain" description="Major facilitator superfamily (MFS) profile" evidence="7">
    <location>
        <begin position="12"/>
        <end position="393"/>
    </location>
</feature>
<feature type="transmembrane region" description="Helical" evidence="6">
    <location>
        <begin position="277"/>
        <end position="297"/>
    </location>
</feature>
<keyword evidence="3 6" id="KW-0812">Transmembrane</keyword>
<feature type="transmembrane region" description="Helical" evidence="6">
    <location>
        <begin position="83"/>
        <end position="99"/>
    </location>
</feature>
<feature type="transmembrane region" description="Helical" evidence="6">
    <location>
        <begin position="337"/>
        <end position="356"/>
    </location>
</feature>
<keyword evidence="4 6" id="KW-1133">Transmembrane helix</keyword>
<accession>A0A2R6AAD6</accession>
<feature type="transmembrane region" description="Helical" evidence="6">
    <location>
        <begin position="303"/>
        <end position="325"/>
    </location>
</feature>
<dbReference type="InterPro" id="IPR011701">
    <property type="entry name" value="MFS"/>
</dbReference>
<dbReference type="InterPro" id="IPR036259">
    <property type="entry name" value="MFS_trans_sf"/>
</dbReference>
<dbReference type="PANTHER" id="PTHR43124:SF3">
    <property type="entry name" value="CHLORAMPHENICOL EFFLUX PUMP RV0191"/>
    <property type="match status" value="1"/>
</dbReference>
<feature type="transmembrane region" description="Helical" evidence="6">
    <location>
        <begin position="144"/>
        <end position="166"/>
    </location>
</feature>
<dbReference type="Proteomes" id="UP000240880">
    <property type="component" value="Unassembled WGS sequence"/>
</dbReference>